<organism evidence="1 2">
    <name type="scientific">Lasiosphaeria miniovina</name>
    <dbReference type="NCBI Taxonomy" id="1954250"/>
    <lineage>
        <taxon>Eukaryota</taxon>
        <taxon>Fungi</taxon>
        <taxon>Dikarya</taxon>
        <taxon>Ascomycota</taxon>
        <taxon>Pezizomycotina</taxon>
        <taxon>Sordariomycetes</taxon>
        <taxon>Sordariomycetidae</taxon>
        <taxon>Sordariales</taxon>
        <taxon>Lasiosphaeriaceae</taxon>
        <taxon>Lasiosphaeria</taxon>
    </lineage>
</organism>
<name>A0AA40AKC0_9PEZI</name>
<keyword evidence="2" id="KW-1185">Reference proteome</keyword>
<dbReference type="GeneID" id="85325218"/>
<reference evidence="1" key="1">
    <citation type="submission" date="2023-06" db="EMBL/GenBank/DDBJ databases">
        <title>Genome-scale phylogeny and comparative genomics of the fungal order Sordariales.</title>
        <authorList>
            <consortium name="Lawrence Berkeley National Laboratory"/>
            <person name="Hensen N."/>
            <person name="Bonometti L."/>
            <person name="Westerberg I."/>
            <person name="Brannstrom I.O."/>
            <person name="Guillou S."/>
            <person name="Cros-Aarteil S."/>
            <person name="Calhoun S."/>
            <person name="Haridas S."/>
            <person name="Kuo A."/>
            <person name="Mondo S."/>
            <person name="Pangilinan J."/>
            <person name="Riley R."/>
            <person name="LaButti K."/>
            <person name="Andreopoulos B."/>
            <person name="Lipzen A."/>
            <person name="Chen C."/>
            <person name="Yanf M."/>
            <person name="Daum C."/>
            <person name="Ng V."/>
            <person name="Clum A."/>
            <person name="Steindorff A."/>
            <person name="Ohm R."/>
            <person name="Martin F."/>
            <person name="Silar P."/>
            <person name="Natvig D."/>
            <person name="Lalanne C."/>
            <person name="Gautier V."/>
            <person name="Ament-velasquez S.L."/>
            <person name="Kruys A."/>
            <person name="Hutchinson M.I."/>
            <person name="Powell A.J."/>
            <person name="Barry K."/>
            <person name="Miller A.N."/>
            <person name="Grigoriev I.V."/>
            <person name="Debuchy R."/>
            <person name="Gladieux P."/>
            <person name="Thoren M.H."/>
            <person name="Johannesson H."/>
        </authorList>
    </citation>
    <scope>NUCLEOTIDE SEQUENCE</scope>
    <source>
        <strain evidence="1">SMH2392-1A</strain>
    </source>
</reference>
<dbReference type="EMBL" id="JAUIRO010000004">
    <property type="protein sequence ID" value="KAK0717389.1"/>
    <property type="molecule type" value="Genomic_DNA"/>
</dbReference>
<dbReference type="AlphaFoldDB" id="A0AA40AKC0"/>
<comment type="caution">
    <text evidence="1">The sequence shown here is derived from an EMBL/GenBank/DDBJ whole genome shotgun (WGS) entry which is preliminary data.</text>
</comment>
<sequence length="67" mass="7911">MYILGTHWRAHLPKLPYFGLFHHIQLHSYEPANYCDFSHLRQSSLDRFAYSVAFLNVPGPFYLVTIL</sequence>
<dbReference type="RefSeq" id="XP_060296182.1">
    <property type="nucleotide sequence ID" value="XM_060441948.1"/>
</dbReference>
<proteinExistence type="predicted"/>
<accession>A0AA40AKC0</accession>
<evidence type="ECO:0000313" key="1">
    <source>
        <dbReference type="EMBL" id="KAK0717389.1"/>
    </source>
</evidence>
<gene>
    <name evidence="1" type="ORF">B0T26DRAFT_709789</name>
</gene>
<protein>
    <submittedName>
        <fullName evidence="1">Uncharacterized protein</fullName>
    </submittedName>
</protein>
<dbReference type="Proteomes" id="UP001172101">
    <property type="component" value="Unassembled WGS sequence"/>
</dbReference>
<evidence type="ECO:0000313" key="2">
    <source>
        <dbReference type="Proteomes" id="UP001172101"/>
    </source>
</evidence>